<dbReference type="Pfam" id="PF06725">
    <property type="entry name" value="3D"/>
    <property type="match status" value="1"/>
</dbReference>
<organism evidence="6">
    <name type="scientific">freshwater metagenome</name>
    <dbReference type="NCBI Taxonomy" id="449393"/>
    <lineage>
        <taxon>unclassified sequences</taxon>
        <taxon>metagenomes</taxon>
        <taxon>ecological metagenomes</taxon>
    </lineage>
</organism>
<dbReference type="InterPro" id="IPR050570">
    <property type="entry name" value="Cell_wall_metabolism_enzyme"/>
</dbReference>
<feature type="region of interest" description="Disordered" evidence="2">
    <location>
        <begin position="1121"/>
        <end position="1167"/>
    </location>
</feature>
<feature type="compositionally biased region" description="Low complexity" evidence="2">
    <location>
        <begin position="1133"/>
        <end position="1149"/>
    </location>
</feature>
<dbReference type="CDD" id="cd12797">
    <property type="entry name" value="M23_peptidase"/>
    <property type="match status" value="2"/>
</dbReference>
<dbReference type="GO" id="GO:0009254">
    <property type="term" value="P:peptidoglycan turnover"/>
    <property type="evidence" value="ECO:0007669"/>
    <property type="project" value="InterPro"/>
</dbReference>
<dbReference type="Pfam" id="PF10145">
    <property type="entry name" value="PhageMin_Tail"/>
    <property type="match status" value="1"/>
</dbReference>
<dbReference type="InterPro" id="IPR011055">
    <property type="entry name" value="Dup_hybrid_motif"/>
</dbReference>
<dbReference type="GO" id="GO:0019867">
    <property type="term" value="C:outer membrane"/>
    <property type="evidence" value="ECO:0007669"/>
    <property type="project" value="InterPro"/>
</dbReference>
<dbReference type="EMBL" id="CAFBMK010000010">
    <property type="protein sequence ID" value="CAB4896514.1"/>
    <property type="molecule type" value="Genomic_DNA"/>
</dbReference>
<feature type="domain" description="M23ase beta-sheet core" evidence="3">
    <location>
        <begin position="1169"/>
        <end position="1265"/>
    </location>
</feature>
<dbReference type="Gene3D" id="2.70.70.10">
    <property type="entry name" value="Glucose Permease (Domain IIA)"/>
    <property type="match status" value="2"/>
</dbReference>
<accession>A0A6J7FRP6</accession>
<dbReference type="InterPro" id="IPR036908">
    <property type="entry name" value="RlpA-like_sf"/>
</dbReference>
<evidence type="ECO:0000256" key="1">
    <source>
        <dbReference type="ARBA" id="ARBA00022729"/>
    </source>
</evidence>
<dbReference type="PANTHER" id="PTHR21666:SF289">
    <property type="entry name" value="L-ALA--D-GLU ENDOPEPTIDASE"/>
    <property type="match status" value="1"/>
</dbReference>
<dbReference type="InterPro" id="IPR010611">
    <property type="entry name" value="3D_dom"/>
</dbReference>
<name>A0A6J7FRP6_9ZZZZ</name>
<proteinExistence type="predicted"/>
<dbReference type="PANTHER" id="PTHR21666">
    <property type="entry name" value="PEPTIDASE-RELATED"/>
    <property type="match status" value="1"/>
</dbReference>
<sequence length="1706" mass="178704">MNRGLSWALNVELADAASKPLLGFARTVQRTEKQTERAGAAAKAAGVDLKDLGGAARYTQSEFDQLTAAEKRAVVESTKLGTNYGKVALGAVQLEKKLDAARGAQEKLNDVQQEGSRLGGKLKGGALAGGAIVGAALSQGINGALDIQAGRANLKARMGLTAVDARRAGRVAGTLYSKAYGESMESVNDAVTAVGQNISRIADTSKADLERITGNTLNLQQAFGAEAQETTRTVGALVKNGMAKDVEEAFDLITTGYQRGADKGGEFLDTLNEYAEPMKSLGLNARDFTSLLVEGAEEGIYSVDKIGDAFKEFSIRAVDGSTASQDAYKAIGLDADAYAQKIKAGGPAAKQATSEIMAALRGVSDPVKRETAGVALFGSMFEDIGEQAILGLDPARSALGKTSGAAKRLGDDLGGTSKAKITAFRREFENGLANVLADKVIPGLEGAWEAAKPTVKVIGDLAEAAGDFGGKHPELAQAAAAIVGVGVAIKGIRFAGAVTGVSSLLRGLGRLTGVGRTAGTQLGNELGDALADSATSRGRRGLSREGSLTRGGVRGRMGSVGKALGGILGLELGDVAAERASDALGRDGAISNGGGKGKGKGGGLLSKMKIAGGILGRALGVSIGAAAAAGVSKLVGDALDRLILGDNNEGKKDARGRALDPLRSNSNPLGPLIEGGKSLIDRLRGNRGGGVITRYQGGGLVPALISSGEQIEEPGGRTWTVPGERVAADNVFAMLPARSKVWTEDSQERRAAGEHVDVNQQVPHFREGGKVQRFARGGFVSTAYGPPWNTMNGTGVTRTGINLKNAPQKYIVAVDPTVIPLKTKTGIWPNPFGYRGKFSAEDTGGAIKGKRIDFYDWRGRDKQYAWGRKKVSVGTSTSAKAEAKGDKDSGSTRVVRTPLDERSVTIQERVRLQDSETRARNAMSAGLTAGLDRGANWTRADTRLLGNPYLATLRQELDEARDTFTRERQLTVREGGISRKAAGNGLVYPLARRGKVLGRPGQGTHNGVNGPRNWQSMRAIDLGVPIGTGVRAIASGTITKAAGSWSGGKRQIDGYTATIKTNAPGKQWFYTHLASRSVKAGDRVTAGQTIGRSGAGNGVPHIHLASVSGQTDRLVETALTASQIRRRERTARRATASGSSRAPRRSPGATVMRPVTGPQTSGYGMRGGRMHKGIDYGVPVGTPVRSIHDGMVLAGIPDPGGWGTNTRVSHGGGLSSLYAHLSSVGVRVGQRVGRGQTIARSGNSGRSTGPHLHLETWRNGAAFNPASLIGQRLRGGGVVQRFARGGVVVGKSTVAPPTGRVGSRVDAVLKSTTDRNLSVLDRTLANLAEDRLIGLQRYLATRTNRGGDAQANARIAKALQAVSEQVGFRIARDAARSGQRLAGISTTYANVERDLNRAGTDTDSIAGREARIAGATTASNAALGERYRLEEERRGIVQNTKGLTAEARKAALDVNKEALDAAKEAAKTFGDEATESLIALERDRTRLAAEDRASRLGVRGALAALTGSRDDDRQVAGDQVREAQRVLDEAKAANRSNDNATTRDYLRQAAEAMATAAQGLREFDNQRAAEILDFDAAVADLTETTEDDVAVAKRREADAQRRYDEAMRRGEDGRADATRALGDLKAAREAQKANTTALEELTAQTNALVDLQRQTLEAAQRAEVGQRISQGDIVRALARVMSGSIGSQLFNAGGTPAVAGRNLGGI</sequence>
<gene>
    <name evidence="6" type="ORF">UFOPK3564_00332</name>
</gene>
<evidence type="ECO:0000256" key="2">
    <source>
        <dbReference type="SAM" id="MobiDB-lite"/>
    </source>
</evidence>
<reference evidence="6" key="1">
    <citation type="submission" date="2020-05" db="EMBL/GenBank/DDBJ databases">
        <authorList>
            <person name="Chiriac C."/>
            <person name="Salcher M."/>
            <person name="Ghai R."/>
            <person name="Kavagutti S V."/>
        </authorList>
    </citation>
    <scope>NUCLEOTIDE SEQUENCE</scope>
</reference>
<dbReference type="InterPro" id="IPR010090">
    <property type="entry name" value="Phage_tape_meas"/>
</dbReference>
<dbReference type="InterPro" id="IPR016047">
    <property type="entry name" value="M23ase_b-sheet_dom"/>
</dbReference>
<evidence type="ECO:0000259" key="5">
    <source>
        <dbReference type="Pfam" id="PF10145"/>
    </source>
</evidence>
<keyword evidence="1" id="KW-0732">Signal</keyword>
<dbReference type="GO" id="GO:0004553">
    <property type="term" value="F:hydrolase activity, hydrolyzing O-glycosyl compounds"/>
    <property type="evidence" value="ECO:0007669"/>
    <property type="project" value="InterPro"/>
</dbReference>
<feature type="domain" description="M23ase beta-sheet core" evidence="3">
    <location>
        <begin position="1018"/>
        <end position="1104"/>
    </location>
</feature>
<evidence type="ECO:0000259" key="4">
    <source>
        <dbReference type="Pfam" id="PF06725"/>
    </source>
</evidence>
<dbReference type="GO" id="GO:0004222">
    <property type="term" value="F:metalloendopeptidase activity"/>
    <property type="evidence" value="ECO:0007669"/>
    <property type="project" value="TreeGrafter"/>
</dbReference>
<dbReference type="CDD" id="cd14667">
    <property type="entry name" value="3D_containing_proteins"/>
    <property type="match status" value="1"/>
</dbReference>
<dbReference type="Pfam" id="PF01551">
    <property type="entry name" value="Peptidase_M23"/>
    <property type="match status" value="2"/>
</dbReference>
<feature type="domain" description="3D" evidence="4">
    <location>
        <begin position="812"/>
        <end position="873"/>
    </location>
</feature>
<dbReference type="SUPFAM" id="SSF51261">
    <property type="entry name" value="Duplicated hybrid motif"/>
    <property type="match status" value="2"/>
</dbReference>
<dbReference type="SUPFAM" id="SSF50685">
    <property type="entry name" value="Barwin-like endoglucanases"/>
    <property type="match status" value="1"/>
</dbReference>
<protein>
    <submittedName>
        <fullName evidence="6">Unannotated protein</fullName>
    </submittedName>
</protein>
<evidence type="ECO:0000259" key="3">
    <source>
        <dbReference type="Pfam" id="PF01551"/>
    </source>
</evidence>
<dbReference type="InterPro" id="IPR059180">
    <property type="entry name" value="3D_YorM"/>
</dbReference>
<evidence type="ECO:0000313" key="6">
    <source>
        <dbReference type="EMBL" id="CAB4896514.1"/>
    </source>
</evidence>
<feature type="domain" description="Phage tail tape measure protein" evidence="5">
    <location>
        <begin position="178"/>
        <end position="378"/>
    </location>
</feature>